<proteinExistence type="predicted"/>
<evidence type="ECO:0000313" key="2">
    <source>
        <dbReference type="Proteomes" id="UP000786693"/>
    </source>
</evidence>
<name>A0ABQ4NGL5_9RHOB</name>
<comment type="caution">
    <text evidence="1">The sequence shown here is derived from an EMBL/GenBank/DDBJ whole genome shotgun (WGS) entry which is preliminary data.</text>
</comment>
<sequence length="54" mass="5282">MGTRIIVMAISLLILGGAGYASWYGIGAVSSDTGVGSVRTGSGGGVGVARVRVK</sequence>
<dbReference type="EMBL" id="BPFH01000001">
    <property type="protein sequence ID" value="GIT93568.1"/>
    <property type="molecule type" value="Genomic_DNA"/>
</dbReference>
<evidence type="ECO:0000313" key="1">
    <source>
        <dbReference type="EMBL" id="GIT93568.1"/>
    </source>
</evidence>
<organism evidence="1 2">
    <name type="scientific">Jannaschia pagri</name>
    <dbReference type="NCBI Taxonomy" id="2829797"/>
    <lineage>
        <taxon>Bacteria</taxon>
        <taxon>Pseudomonadati</taxon>
        <taxon>Pseudomonadota</taxon>
        <taxon>Alphaproteobacteria</taxon>
        <taxon>Rhodobacterales</taxon>
        <taxon>Roseobacteraceae</taxon>
        <taxon>Jannaschia</taxon>
    </lineage>
</organism>
<reference evidence="1 2" key="1">
    <citation type="submission" date="2021-05" db="EMBL/GenBank/DDBJ databases">
        <title>Bacteria Genome sequencing.</title>
        <authorList>
            <person name="Takabe Y."/>
            <person name="Nakajima Y."/>
            <person name="Suzuki S."/>
            <person name="Shiozaki T."/>
        </authorList>
    </citation>
    <scope>NUCLEOTIDE SEQUENCE [LARGE SCALE GENOMIC DNA]</scope>
    <source>
        <strain evidence="1 2">AI_62</strain>
    </source>
</reference>
<dbReference type="RefSeq" id="WP_220747099.1">
    <property type="nucleotide sequence ID" value="NZ_BPFH01000001.1"/>
</dbReference>
<dbReference type="Proteomes" id="UP000786693">
    <property type="component" value="Unassembled WGS sequence"/>
</dbReference>
<accession>A0ABQ4NGL5</accession>
<keyword evidence="2" id="KW-1185">Reference proteome</keyword>
<protein>
    <submittedName>
        <fullName evidence="1">Uncharacterized protein</fullName>
    </submittedName>
</protein>
<gene>
    <name evidence="1" type="ORF">JANAI62_01910</name>
</gene>